<evidence type="ECO:0000313" key="3">
    <source>
        <dbReference type="EMBL" id="OBR97006.1"/>
    </source>
</evidence>
<sequence>MIIISNLMKFSTNSNIFHKGFEIGILIKFIDGFLEIIGGVLLLFLNPSRLSDLVVLLTQHELSEDPRDVIANFMIKLSSKFTISTQYFGVFYLISHGIVKLILIIFLWKRRSWAYPLTIMSLILFIIYQIYRYILHPSSWLIILTVFDIIMIILTFIEYRRIKSFHNPKHS</sequence>
<dbReference type="InterPro" id="IPR014591">
    <property type="entry name" value="UCP034455"/>
</dbReference>
<reference evidence="2 4" key="1">
    <citation type="journal article" date="2015" name="Biotechnol. Bioeng.">
        <title>Genome sequence and phenotypic characterization of Caulobacter segnis.</title>
        <authorList>
            <person name="Patel S."/>
            <person name="Fletcher B."/>
            <person name="Scott D.C."/>
            <person name="Ely B."/>
        </authorList>
    </citation>
    <scope>NUCLEOTIDE SEQUENCE [LARGE SCALE GENOMIC DNA]</scope>
    <source>
        <strain evidence="2 4">PS02</strain>
    </source>
</reference>
<protein>
    <recommendedName>
        <fullName evidence="6">DUF2127 domain-containing protein</fullName>
    </recommendedName>
</protein>
<keyword evidence="1" id="KW-1133">Transmembrane helix</keyword>
<proteinExistence type="predicted"/>
<evidence type="ECO:0000313" key="5">
    <source>
        <dbReference type="Proteomes" id="UP000093694"/>
    </source>
</evidence>
<evidence type="ECO:0000313" key="2">
    <source>
        <dbReference type="EMBL" id="OAA90966.1"/>
    </source>
</evidence>
<evidence type="ECO:0000256" key="1">
    <source>
        <dbReference type="SAM" id="Phobius"/>
    </source>
</evidence>
<dbReference type="PIRSF" id="PIRSF034455">
    <property type="entry name" value="UCP034455"/>
    <property type="match status" value="1"/>
</dbReference>
<keyword evidence="1" id="KW-0812">Transmembrane</keyword>
<reference evidence="3 5" key="2">
    <citation type="journal article" date="2016" name="Front. Microbiol.">
        <title>Industrial Acetogenic Biocatalysts: A Comparative Metabolic and Genomic Analysis.</title>
        <authorList>
            <person name="Bengelsdorf F."/>
            <person name="Poehlein A."/>
            <person name="Sonja S."/>
            <person name="Erz C."/>
            <person name="Hummel T."/>
            <person name="Hoffmeister S."/>
            <person name="Daniel R."/>
            <person name="Durre P."/>
        </authorList>
    </citation>
    <scope>NUCLEOTIDE SEQUENCE [LARGE SCALE GENOMIC DNA]</scope>
    <source>
        <strain evidence="3 5">PTA-10522</strain>
    </source>
</reference>
<keyword evidence="1" id="KW-0472">Membrane</keyword>
<feature type="transmembrane region" description="Helical" evidence="1">
    <location>
        <begin position="115"/>
        <end position="134"/>
    </location>
</feature>
<dbReference type="Pfam" id="PF09900">
    <property type="entry name" value="DUF2127"/>
    <property type="match status" value="1"/>
</dbReference>
<dbReference type="EMBL" id="LROR01000029">
    <property type="protein sequence ID" value="OBR97006.1"/>
    <property type="molecule type" value="Genomic_DNA"/>
</dbReference>
<organism evidence="2 4">
    <name type="scientific">Clostridium coskatii</name>
    <dbReference type="NCBI Taxonomy" id="1705578"/>
    <lineage>
        <taxon>Bacteria</taxon>
        <taxon>Bacillati</taxon>
        <taxon>Bacillota</taxon>
        <taxon>Clostridia</taxon>
        <taxon>Eubacteriales</taxon>
        <taxon>Clostridiaceae</taxon>
        <taxon>Clostridium</taxon>
    </lineage>
</organism>
<evidence type="ECO:0000313" key="4">
    <source>
        <dbReference type="Proteomes" id="UP000077384"/>
    </source>
</evidence>
<accession>A0A162LAH8</accession>
<name>A0A162LAH8_9CLOT</name>
<dbReference type="Proteomes" id="UP000093694">
    <property type="component" value="Unassembled WGS sequence"/>
</dbReference>
<gene>
    <name evidence="3" type="ORF">CLCOS_05990</name>
    <name evidence="2" type="ORF">WX73_01876</name>
</gene>
<comment type="caution">
    <text evidence="2">The sequence shown here is derived from an EMBL/GenBank/DDBJ whole genome shotgun (WGS) entry which is preliminary data.</text>
</comment>
<feature type="transmembrane region" description="Helical" evidence="1">
    <location>
        <begin position="87"/>
        <end position="108"/>
    </location>
</feature>
<keyword evidence="5" id="KW-1185">Reference proteome</keyword>
<feature type="transmembrane region" description="Helical" evidence="1">
    <location>
        <begin position="140"/>
        <end position="159"/>
    </location>
</feature>
<evidence type="ECO:0008006" key="6">
    <source>
        <dbReference type="Google" id="ProtNLM"/>
    </source>
</evidence>
<dbReference type="InterPro" id="IPR021125">
    <property type="entry name" value="DUF2127"/>
</dbReference>
<dbReference type="Proteomes" id="UP000077384">
    <property type="component" value="Unassembled WGS sequence"/>
</dbReference>
<dbReference type="EMBL" id="LITQ01000028">
    <property type="protein sequence ID" value="OAA90966.1"/>
    <property type="molecule type" value="Genomic_DNA"/>
</dbReference>
<dbReference type="AlphaFoldDB" id="A0A162LAH8"/>
<dbReference type="PATRIC" id="fig|1705578.3.peg.2130"/>
<feature type="transmembrane region" description="Helical" evidence="1">
    <location>
        <begin position="21"/>
        <end position="45"/>
    </location>
</feature>